<evidence type="ECO:0000256" key="1">
    <source>
        <dbReference type="SAM" id="MobiDB-lite"/>
    </source>
</evidence>
<name>A0AAN8XM71_HALRR</name>
<proteinExistence type="predicted"/>
<feature type="region of interest" description="Disordered" evidence="1">
    <location>
        <begin position="1"/>
        <end position="35"/>
    </location>
</feature>
<evidence type="ECO:0000313" key="2">
    <source>
        <dbReference type="EMBL" id="KAK7086117.1"/>
    </source>
</evidence>
<feature type="compositionally biased region" description="Basic and acidic residues" evidence="1">
    <location>
        <begin position="1"/>
        <end position="15"/>
    </location>
</feature>
<protein>
    <submittedName>
        <fullName evidence="2">Uncharacterized protein</fullName>
    </submittedName>
</protein>
<comment type="caution">
    <text evidence="2">The sequence shown here is derived from an EMBL/GenBank/DDBJ whole genome shotgun (WGS) entry which is preliminary data.</text>
</comment>
<dbReference type="AlphaFoldDB" id="A0AAN8XM71"/>
<dbReference type="Proteomes" id="UP001381693">
    <property type="component" value="Unassembled WGS sequence"/>
</dbReference>
<accession>A0AAN8XM71</accession>
<organism evidence="2 3">
    <name type="scientific">Halocaridina rubra</name>
    <name type="common">Hawaiian red shrimp</name>
    <dbReference type="NCBI Taxonomy" id="373956"/>
    <lineage>
        <taxon>Eukaryota</taxon>
        <taxon>Metazoa</taxon>
        <taxon>Ecdysozoa</taxon>
        <taxon>Arthropoda</taxon>
        <taxon>Crustacea</taxon>
        <taxon>Multicrustacea</taxon>
        <taxon>Malacostraca</taxon>
        <taxon>Eumalacostraca</taxon>
        <taxon>Eucarida</taxon>
        <taxon>Decapoda</taxon>
        <taxon>Pleocyemata</taxon>
        <taxon>Caridea</taxon>
        <taxon>Atyoidea</taxon>
        <taxon>Atyidae</taxon>
        <taxon>Halocaridina</taxon>
    </lineage>
</organism>
<feature type="non-terminal residue" evidence="2">
    <location>
        <position position="74"/>
    </location>
</feature>
<evidence type="ECO:0000313" key="3">
    <source>
        <dbReference type="Proteomes" id="UP001381693"/>
    </source>
</evidence>
<gene>
    <name evidence="2" type="ORF">SK128_004250</name>
</gene>
<sequence length="74" mass="8422">MEPYESKQIPRDTQRPLRVTMNSHGPKLAPTNPYRSLMTPKYPTDCHGSSHTHTMYPGLLLKLVPSPTLLNYSK</sequence>
<reference evidence="2 3" key="1">
    <citation type="submission" date="2023-11" db="EMBL/GenBank/DDBJ databases">
        <title>Halocaridina rubra genome assembly.</title>
        <authorList>
            <person name="Smith C."/>
        </authorList>
    </citation>
    <scope>NUCLEOTIDE SEQUENCE [LARGE SCALE GENOMIC DNA]</scope>
    <source>
        <strain evidence="2">EP-1</strain>
        <tissue evidence="2">Whole</tissue>
    </source>
</reference>
<dbReference type="EMBL" id="JAXCGZ010000360">
    <property type="protein sequence ID" value="KAK7086117.1"/>
    <property type="molecule type" value="Genomic_DNA"/>
</dbReference>
<keyword evidence="3" id="KW-1185">Reference proteome</keyword>